<evidence type="ECO:0000256" key="10">
    <source>
        <dbReference type="ARBA" id="ARBA00023114"/>
    </source>
</evidence>
<dbReference type="InterPro" id="IPR054765">
    <property type="entry name" value="SLBB_dom"/>
</dbReference>
<keyword evidence="7" id="KW-0732">Signal</keyword>
<keyword evidence="8" id="KW-0625">Polysaccharide transport</keyword>
<evidence type="ECO:0000256" key="6">
    <source>
        <dbReference type="ARBA" id="ARBA00022692"/>
    </source>
</evidence>
<comment type="subcellular location">
    <subcellularLocation>
        <location evidence="1">Cell outer membrane</location>
        <topology evidence="1">Multi-pass membrane protein</topology>
    </subcellularLocation>
</comment>
<dbReference type="Proteomes" id="UP000236743">
    <property type="component" value="Unassembled WGS sequence"/>
</dbReference>
<gene>
    <name evidence="17" type="ORF">SAMN04488115_107213</name>
</gene>
<keyword evidence="9" id="KW-0406">Ion transport</keyword>
<dbReference type="Pfam" id="PF22461">
    <property type="entry name" value="SLBB_2"/>
    <property type="match status" value="1"/>
</dbReference>
<accession>A0A1H6BGE7</accession>
<evidence type="ECO:0000256" key="3">
    <source>
        <dbReference type="ARBA" id="ARBA00022448"/>
    </source>
</evidence>
<dbReference type="GO" id="GO:0015159">
    <property type="term" value="F:polysaccharide transmembrane transporter activity"/>
    <property type="evidence" value="ECO:0007669"/>
    <property type="project" value="InterPro"/>
</dbReference>
<keyword evidence="10" id="KW-0626">Porin</keyword>
<evidence type="ECO:0000259" key="15">
    <source>
        <dbReference type="Pfam" id="PF02563"/>
    </source>
</evidence>
<keyword evidence="12" id="KW-0564">Palmitate</keyword>
<sequence>MLVAGILVGCTAFPRDTPNSTDVRGGASVALQNDDRISYALVDLTGSVLPAANAATSSRRPSFGALSGGRSGTFANVRISVGDILSITIFEAAAGGLFIPTEAGSRSGNFVQVPNQQVDGTGTIEVPYAGSIKAAGRSAREVSEEIRRNLANRAIEPQVVVTINERRGNDISVLGEVNTPSRFAMDPGGIRLMGAVARAGGPRYPTYETMVSIQRAGKTHKAMLSTILKNPGQDVQLQSGDVVFLSRDPQYFMIFGATPDPSGANSRRVTFENDDMSLAEGLAKAGGLRTERADPQSVFIFRMEARRTLTQLGVDIAPYTTDVVPTVYAVNLRTADGIFLSDHFKLRDRDIIIAADAQTVDLGKFLSLVNQVAVVPYNVGVIATR</sequence>
<dbReference type="InterPro" id="IPR049712">
    <property type="entry name" value="Poly_export"/>
</dbReference>
<dbReference type="InterPro" id="IPR003715">
    <property type="entry name" value="Poly_export_N"/>
</dbReference>
<keyword evidence="3" id="KW-0813">Transport</keyword>
<dbReference type="GO" id="GO:0006811">
    <property type="term" value="P:monoatomic ion transport"/>
    <property type="evidence" value="ECO:0007669"/>
    <property type="project" value="UniProtKB-KW"/>
</dbReference>
<evidence type="ECO:0000313" key="17">
    <source>
        <dbReference type="EMBL" id="SEG59730.1"/>
    </source>
</evidence>
<evidence type="ECO:0000256" key="9">
    <source>
        <dbReference type="ARBA" id="ARBA00023065"/>
    </source>
</evidence>
<keyword evidence="4" id="KW-1134">Transmembrane beta strand</keyword>
<keyword evidence="13" id="KW-0998">Cell outer membrane</keyword>
<dbReference type="PANTHER" id="PTHR33619">
    <property type="entry name" value="POLYSACCHARIDE EXPORT PROTEIN GFCE-RELATED"/>
    <property type="match status" value="1"/>
</dbReference>
<keyword evidence="5" id="KW-0762">Sugar transport</keyword>
<keyword evidence="14" id="KW-0449">Lipoprotein</keyword>
<keyword evidence="6" id="KW-0812">Transmembrane</keyword>
<feature type="domain" description="SLBB" evidence="16">
    <location>
        <begin position="171"/>
        <end position="244"/>
    </location>
</feature>
<dbReference type="GO" id="GO:0009279">
    <property type="term" value="C:cell outer membrane"/>
    <property type="evidence" value="ECO:0007669"/>
    <property type="project" value="UniProtKB-SubCell"/>
</dbReference>
<evidence type="ECO:0000256" key="4">
    <source>
        <dbReference type="ARBA" id="ARBA00022452"/>
    </source>
</evidence>
<dbReference type="GO" id="GO:0046930">
    <property type="term" value="C:pore complex"/>
    <property type="evidence" value="ECO:0007669"/>
    <property type="project" value="UniProtKB-KW"/>
</dbReference>
<evidence type="ECO:0000256" key="2">
    <source>
        <dbReference type="ARBA" id="ARBA00009450"/>
    </source>
</evidence>
<keyword evidence="18" id="KW-1185">Reference proteome</keyword>
<dbReference type="GO" id="GO:0015288">
    <property type="term" value="F:porin activity"/>
    <property type="evidence" value="ECO:0007669"/>
    <property type="project" value="UniProtKB-KW"/>
</dbReference>
<evidence type="ECO:0000256" key="11">
    <source>
        <dbReference type="ARBA" id="ARBA00023136"/>
    </source>
</evidence>
<evidence type="ECO:0000256" key="8">
    <source>
        <dbReference type="ARBA" id="ARBA00023047"/>
    </source>
</evidence>
<dbReference type="RefSeq" id="WP_160115811.1">
    <property type="nucleotide sequence ID" value="NZ_FNUY01000007.1"/>
</dbReference>
<evidence type="ECO:0000256" key="13">
    <source>
        <dbReference type="ARBA" id="ARBA00023237"/>
    </source>
</evidence>
<dbReference type="Gene3D" id="3.10.560.10">
    <property type="entry name" value="Outer membrane lipoprotein wza domain like"/>
    <property type="match status" value="2"/>
</dbReference>
<name>A0A1H6BGE7_9HYPH</name>
<protein>
    <submittedName>
        <fullName evidence="17">Polysaccharide export outer membrane protein</fullName>
    </submittedName>
</protein>
<dbReference type="EMBL" id="FNUY01000007">
    <property type="protein sequence ID" value="SEG59730.1"/>
    <property type="molecule type" value="Genomic_DNA"/>
</dbReference>
<evidence type="ECO:0000256" key="14">
    <source>
        <dbReference type="ARBA" id="ARBA00023288"/>
    </source>
</evidence>
<dbReference type="Pfam" id="PF02563">
    <property type="entry name" value="Poly_export"/>
    <property type="match status" value="1"/>
</dbReference>
<feature type="domain" description="Polysaccharide export protein N-terminal" evidence="15">
    <location>
        <begin position="76"/>
        <end position="163"/>
    </location>
</feature>
<dbReference type="PANTHER" id="PTHR33619:SF3">
    <property type="entry name" value="POLYSACCHARIDE EXPORT PROTEIN GFCE-RELATED"/>
    <property type="match status" value="1"/>
</dbReference>
<evidence type="ECO:0000313" key="18">
    <source>
        <dbReference type="Proteomes" id="UP000236743"/>
    </source>
</evidence>
<evidence type="ECO:0000256" key="1">
    <source>
        <dbReference type="ARBA" id="ARBA00004571"/>
    </source>
</evidence>
<dbReference type="Gene3D" id="3.30.1950.10">
    <property type="entry name" value="wza like domain"/>
    <property type="match status" value="1"/>
</dbReference>
<evidence type="ECO:0000256" key="7">
    <source>
        <dbReference type="ARBA" id="ARBA00022729"/>
    </source>
</evidence>
<proteinExistence type="inferred from homology"/>
<dbReference type="OrthoDB" id="7198507at2"/>
<dbReference type="AlphaFoldDB" id="A0A1H6BGE7"/>
<evidence type="ECO:0000259" key="16">
    <source>
        <dbReference type="Pfam" id="PF22461"/>
    </source>
</evidence>
<reference evidence="17 18" key="1">
    <citation type="submission" date="2016-10" db="EMBL/GenBank/DDBJ databases">
        <authorList>
            <person name="de Groot N.N."/>
        </authorList>
    </citation>
    <scope>NUCLEOTIDE SEQUENCE [LARGE SCALE GENOMIC DNA]</scope>
    <source>
        <strain evidence="17 18">DSM 26656</strain>
    </source>
</reference>
<organism evidence="17 18">
    <name type="scientific">Bosea lathyri</name>
    <dbReference type="NCBI Taxonomy" id="1036778"/>
    <lineage>
        <taxon>Bacteria</taxon>
        <taxon>Pseudomonadati</taxon>
        <taxon>Pseudomonadota</taxon>
        <taxon>Alphaproteobacteria</taxon>
        <taxon>Hyphomicrobiales</taxon>
        <taxon>Boseaceae</taxon>
        <taxon>Bosea</taxon>
    </lineage>
</organism>
<evidence type="ECO:0000256" key="12">
    <source>
        <dbReference type="ARBA" id="ARBA00023139"/>
    </source>
</evidence>
<keyword evidence="11" id="KW-0472">Membrane</keyword>
<evidence type="ECO:0000256" key="5">
    <source>
        <dbReference type="ARBA" id="ARBA00022597"/>
    </source>
</evidence>
<comment type="similarity">
    <text evidence="2">Belongs to the BexD/CtrA/VexA family.</text>
</comment>